<sequence>MNTTRILGSGAGAALALSLLTVAPAQAGGDPGYPVGTISVERTAVLDGDTLRVGGSYTCEGAGDRIGTLGFEVQFRGGSSTERVEVTSLRCDGASHAWATDVPVEGGSTPLGSSTFWGSIQVCETPDGPCPMKLVEERVVVRPG</sequence>
<reference evidence="2 3" key="1">
    <citation type="submission" date="2013-08" db="EMBL/GenBank/DDBJ databases">
        <title>Intrasporangium oryzae NRRL B-24470.</title>
        <authorList>
            <person name="Liu H."/>
            <person name="Wang G."/>
        </authorList>
    </citation>
    <scope>NUCLEOTIDE SEQUENCE [LARGE SCALE GENOMIC DNA]</scope>
    <source>
        <strain evidence="2 3">NRRL B-24470</strain>
    </source>
</reference>
<accession>W9G7F7</accession>
<dbReference type="STRING" id="1386089.N865_07005"/>
<keyword evidence="1" id="KW-0732">Signal</keyword>
<dbReference type="Proteomes" id="UP000019489">
    <property type="component" value="Unassembled WGS sequence"/>
</dbReference>
<evidence type="ECO:0000313" key="3">
    <source>
        <dbReference type="Proteomes" id="UP000019489"/>
    </source>
</evidence>
<name>W9G7F7_9MICO</name>
<feature type="chain" id="PRO_5004922743" description="Secreted protein" evidence="1">
    <location>
        <begin position="28"/>
        <end position="144"/>
    </location>
</feature>
<organism evidence="2 3">
    <name type="scientific">Intrasporangium oryzae NRRL B-24470</name>
    <dbReference type="NCBI Taxonomy" id="1386089"/>
    <lineage>
        <taxon>Bacteria</taxon>
        <taxon>Bacillati</taxon>
        <taxon>Actinomycetota</taxon>
        <taxon>Actinomycetes</taxon>
        <taxon>Micrococcales</taxon>
        <taxon>Intrasporangiaceae</taxon>
        <taxon>Intrasporangium</taxon>
    </lineage>
</organism>
<comment type="caution">
    <text evidence="2">The sequence shown here is derived from an EMBL/GenBank/DDBJ whole genome shotgun (WGS) entry which is preliminary data.</text>
</comment>
<protein>
    <recommendedName>
        <fullName evidence="4">Secreted protein</fullName>
    </recommendedName>
</protein>
<keyword evidence="3" id="KW-1185">Reference proteome</keyword>
<proteinExistence type="predicted"/>
<dbReference type="AlphaFoldDB" id="W9G7F7"/>
<evidence type="ECO:0008006" key="4">
    <source>
        <dbReference type="Google" id="ProtNLM"/>
    </source>
</evidence>
<evidence type="ECO:0000313" key="2">
    <source>
        <dbReference type="EMBL" id="EWT02101.1"/>
    </source>
</evidence>
<dbReference type="OrthoDB" id="3873198at2"/>
<dbReference type="EMBL" id="AWSA01000014">
    <property type="protein sequence ID" value="EWT02101.1"/>
    <property type="molecule type" value="Genomic_DNA"/>
</dbReference>
<gene>
    <name evidence="2" type="ORF">N865_07005</name>
</gene>
<feature type="signal peptide" evidence="1">
    <location>
        <begin position="1"/>
        <end position="27"/>
    </location>
</feature>
<evidence type="ECO:0000256" key="1">
    <source>
        <dbReference type="SAM" id="SignalP"/>
    </source>
</evidence>
<dbReference type="RefSeq" id="WP_034803969.1">
    <property type="nucleotide sequence ID" value="NZ_AWSA01000014.1"/>
</dbReference>